<feature type="region of interest" description="Disordered" evidence="6">
    <location>
        <begin position="904"/>
        <end position="1139"/>
    </location>
</feature>
<dbReference type="GO" id="GO:0051015">
    <property type="term" value="F:actin filament binding"/>
    <property type="evidence" value="ECO:0007669"/>
    <property type="project" value="TreeGrafter"/>
</dbReference>
<keyword evidence="9" id="KW-1185">Reference proteome</keyword>
<feature type="compositionally biased region" description="Basic and acidic residues" evidence="6">
    <location>
        <begin position="223"/>
        <end position="239"/>
    </location>
</feature>
<dbReference type="PANTHER" id="PTHR45920:SF7">
    <property type="entry name" value="FORMIN-G"/>
    <property type="match status" value="1"/>
</dbReference>
<reference evidence="8 9" key="1">
    <citation type="submission" date="2019-06" db="EMBL/GenBank/DDBJ databases">
        <title>A chromosome-scale genome assembly of the striped catfish, Pangasianodon hypophthalmus.</title>
        <authorList>
            <person name="Wen M."/>
            <person name="Zahm M."/>
            <person name="Roques C."/>
            <person name="Cabau C."/>
            <person name="Klopp C."/>
            <person name="Donnadieu C."/>
            <person name="Jouanno E."/>
            <person name="Avarre J.-C."/>
            <person name="Campet M."/>
            <person name="Ha T.T.T."/>
            <person name="Dugue R."/>
            <person name="Lampietro C."/>
            <person name="Louis A."/>
            <person name="Herpin A."/>
            <person name="Echchiki A."/>
            <person name="Berthelot C."/>
            <person name="Parey E."/>
            <person name="Roest-Crollius H."/>
            <person name="Braasch I."/>
            <person name="Postlethwait J."/>
            <person name="Bobe J."/>
            <person name="Montfort J."/>
            <person name="Bouchez O."/>
            <person name="Begum T."/>
            <person name="Schartl M."/>
            <person name="Guiguen Y."/>
        </authorList>
    </citation>
    <scope>NUCLEOTIDE SEQUENCE [LARGE SCALE GENOMIC DNA]</scope>
    <source>
        <strain evidence="8 9">Indonesia</strain>
        <tissue evidence="8">Blood</tissue>
    </source>
</reference>
<feature type="compositionally biased region" description="Basic residues" evidence="6">
    <location>
        <begin position="611"/>
        <end position="620"/>
    </location>
</feature>
<dbReference type="GO" id="GO:0030866">
    <property type="term" value="P:cortical actin cytoskeleton organization"/>
    <property type="evidence" value="ECO:0007669"/>
    <property type="project" value="TreeGrafter"/>
</dbReference>
<feature type="region of interest" description="Disordered" evidence="6">
    <location>
        <begin position="132"/>
        <end position="288"/>
    </location>
</feature>
<evidence type="ECO:0000256" key="5">
    <source>
        <dbReference type="SAM" id="Coils"/>
    </source>
</evidence>
<evidence type="ECO:0000259" key="7">
    <source>
        <dbReference type="PROSITE" id="PS51444"/>
    </source>
</evidence>
<dbReference type="SUPFAM" id="SSF101447">
    <property type="entry name" value="Formin homology 2 domain (FH2 domain)"/>
    <property type="match status" value="1"/>
</dbReference>
<accession>A0A5N5MNQ5</accession>
<sequence length="1614" mass="176893">MQPLWLVDSSLPGGEESHLRLPLRERLLEALSLGKHRHYYISHQPFNQIQEEEEQCIENVLRVRSPSLPDSLCRARDEQAEGGGSESDSDLLFFSFASSSSCPLLSSSSESESVSWISQGRSRRRKRIRTLYSRHGLSSHSAMGNQDAKPKRSAPVGDGENAVDECSHADATKKGFHTKKSHGKHGKGGDGGGKKKGKSESKSVFNIRKRKNLAKVKGLLSGSREDALDSQHDELDTKTPELSADELGQSDAEDQRPVLSDNNSRQETPDAPEKKASSGSDTDIYSFHSAAEHEDLLADIQHAIRLQQQGKEWKQNGITETENKQRCYTKSEPFTMLEMPRCQENGLDTHYELVKSDTNGKRDAEEKENKQNEDTEKERWEEEIVNGKIGASDPSLCAAITVATGTKEPEAARDIGPAVAEETVEETVGRVVNLVTKTTSEASIPDFTASFESAVEATEEVKEDEHVDLQLQEEDSSSDTKRPETGASSSSLDLECIGVEDLTAEPAVEDKEEDEEEVPIARRRKSSISLPQWLQQESPVATRHVKPNIPAVGSPVVKPYPPIHPSYIKTTTRQLSSPVPSPVPSPSHSPLCPRRSHEAPPITNTIAAARAGRRRPKQRQRSYSVTGPISRSADWTEELRPLPSKTGSEDFLEYGGSEGTLRTGETTLEAGRRASAGQTSSCSFHDVFTGRTLLERFFHQQEKSECEEEAEKLCSRILAMGLLLPFGDCFGEQYGGSTTHVTPQFSQDQLYTWAPVSQPPLSLEQFEGRLPGHIKSLWPPPRPETDERPGLKYTEAEHQAVVLGLKKQLQEEIQEIQEESVLNTVRLKQEHVTVIQQLEQTIEDLRSKIAELERQQHPLQDHDVSTQEQECGDDKSFLPDVCHVDLQTEICALLALEAKSVQTSPSNESFTFKVPSSEQSSSEHPLPTLSESSLGAVTESQPAGTGSPKAGQFVCTCQQQQWPPPPPPPPLPGLPALPLAPPLPGLPPPPPPPPPLSEPFISQPLPAATLPPAPPPPPPPPPLPGQTLLHPPPPPPLPGSVVPPPPPPPPLPGQAAMPPPPPPPPLPGAGAPPPPPPLPGAGAPPPPPPLPGAGAPPPPPPLPGAGAPPPPPPLPGAGAPPPPPLPPPPPGLAGPPAPPLLPGACGLPLPSSLGSLPPPLPLGLYALAAAQEKSPRKGLVEPPHPMKPLYWTRIQLHARKEATPLIWEKIEEPSVDFEEFVELFSKTAVKEKKKPLSDTITRSKTKQVVKLLNNKRSQAVGILMSSLHLDMKDIQHAILNLDNTVVDLETLQALYENRAQADEVEKIDKHIKSTKEKEGAKPLDKPEQFLFQLSQIPEFSGRVFCILFQSTFSECISSIQRKLEILQRVCKTLQSGSGVTRVLGLVLAFGNFMNGGNRTRGQADGFALDILPKLKDVKSSDNTRSLLSYIVAYHLRHFDEDAGRETCVYPLPEPHDLFQASQMKFEDFTKDLLKLRKDLRACTAEVEKVCSVSSEEHLQPFKDKMEAFVSRAKQELEAQESQLKETHKTFLELTMFFSVKPKSGEKEVSPNTFFSLWHEFSTDFKDLWKKENKLILQERLKAAEECFRQAKEKATYSVKPKHASGIKAKLGMKI</sequence>
<evidence type="ECO:0000256" key="2">
    <source>
        <dbReference type="ARBA" id="ARBA00005271"/>
    </source>
</evidence>
<feature type="coiled-coil region" evidence="5">
    <location>
        <begin position="1502"/>
        <end position="1529"/>
    </location>
</feature>
<feature type="region of interest" description="Disordered" evidence="6">
    <location>
        <begin position="573"/>
        <end position="662"/>
    </location>
</feature>
<feature type="compositionally biased region" description="Pro residues" evidence="6">
    <location>
        <begin position="1009"/>
        <end position="1139"/>
    </location>
</feature>
<evidence type="ECO:0000313" key="9">
    <source>
        <dbReference type="Proteomes" id="UP000327468"/>
    </source>
</evidence>
<dbReference type="GO" id="GO:0005856">
    <property type="term" value="C:cytoskeleton"/>
    <property type="evidence" value="ECO:0007669"/>
    <property type="project" value="TreeGrafter"/>
</dbReference>
<dbReference type="Pfam" id="PF02181">
    <property type="entry name" value="FH2"/>
    <property type="match status" value="1"/>
</dbReference>
<evidence type="ECO:0000256" key="3">
    <source>
        <dbReference type="ARBA" id="ARBA00023054"/>
    </source>
</evidence>
<name>A0A5N5MNQ5_PANHP</name>
<dbReference type="Gene3D" id="1.20.58.2220">
    <property type="entry name" value="Formin, FH2 domain"/>
    <property type="match status" value="1"/>
</dbReference>
<evidence type="ECO:0000256" key="1">
    <source>
        <dbReference type="ARBA" id="ARBA00004123"/>
    </source>
</evidence>
<dbReference type="GO" id="GO:0005737">
    <property type="term" value="C:cytoplasm"/>
    <property type="evidence" value="ECO:0007669"/>
    <property type="project" value="UniProtKB-ARBA"/>
</dbReference>
<dbReference type="PANTHER" id="PTHR45920">
    <property type="entry name" value="FORMIN HOMOLOGY 2 DOMAIN CONTAINING, ISOFORM I"/>
    <property type="match status" value="1"/>
</dbReference>
<dbReference type="PRINTS" id="PR01217">
    <property type="entry name" value="PRICHEXTENSN"/>
</dbReference>
<dbReference type="InterPro" id="IPR042201">
    <property type="entry name" value="FH2_Formin_sf"/>
</dbReference>
<comment type="similarity">
    <text evidence="2">Belongs to the formin homology family. Cappuccino subfamily.</text>
</comment>
<evidence type="ECO:0000256" key="6">
    <source>
        <dbReference type="SAM" id="MobiDB-lite"/>
    </source>
</evidence>
<feature type="region of interest" description="Disordered" evidence="6">
    <location>
        <begin position="353"/>
        <end position="380"/>
    </location>
</feature>
<feature type="compositionally biased region" description="Basic residues" evidence="6">
    <location>
        <begin position="174"/>
        <end position="186"/>
    </location>
</feature>
<feature type="compositionally biased region" description="Pro residues" evidence="6">
    <location>
        <begin position="962"/>
        <end position="997"/>
    </location>
</feature>
<keyword evidence="3 5" id="KW-0175">Coiled coil</keyword>
<protein>
    <recommendedName>
        <fullName evidence="7">FH2 domain-containing protein</fullName>
    </recommendedName>
</protein>
<dbReference type="GO" id="GO:0005634">
    <property type="term" value="C:nucleus"/>
    <property type="evidence" value="ECO:0007669"/>
    <property type="project" value="UniProtKB-SubCell"/>
</dbReference>
<dbReference type="SMART" id="SM00498">
    <property type="entry name" value="FH2"/>
    <property type="match status" value="1"/>
</dbReference>
<feature type="domain" description="FH2" evidence="7">
    <location>
        <begin position="1176"/>
        <end position="1590"/>
    </location>
</feature>
<feature type="compositionally biased region" description="Polar residues" evidence="6">
    <location>
        <begin position="904"/>
        <end position="944"/>
    </location>
</feature>
<feature type="region of interest" description="Disordered" evidence="6">
    <location>
        <begin position="455"/>
        <end position="529"/>
    </location>
</feature>
<feature type="compositionally biased region" description="Basic and acidic residues" evidence="6">
    <location>
        <begin position="267"/>
        <end position="276"/>
    </location>
</feature>
<gene>
    <name evidence="8" type="ORF">PHYPO_G00038170</name>
</gene>
<feature type="compositionally biased region" description="Basic and acidic residues" evidence="6">
    <location>
        <begin position="459"/>
        <end position="468"/>
    </location>
</feature>
<dbReference type="Proteomes" id="UP000327468">
    <property type="component" value="Chromosome 12"/>
</dbReference>
<comment type="caution">
    <text evidence="8">The sequence shown here is derived from an EMBL/GenBank/DDBJ whole genome shotgun (WGS) entry which is preliminary data.</text>
</comment>
<dbReference type="PROSITE" id="PS51444">
    <property type="entry name" value="FH2"/>
    <property type="match status" value="1"/>
</dbReference>
<dbReference type="InterPro" id="IPR015425">
    <property type="entry name" value="FH2_Formin"/>
</dbReference>
<dbReference type="EMBL" id="VFJC01000013">
    <property type="protein sequence ID" value="KAB5555791.1"/>
    <property type="molecule type" value="Genomic_DNA"/>
</dbReference>
<comment type="subcellular location">
    <subcellularLocation>
        <location evidence="1">Nucleus</location>
    </subcellularLocation>
</comment>
<evidence type="ECO:0000313" key="8">
    <source>
        <dbReference type="EMBL" id="KAB5555791.1"/>
    </source>
</evidence>
<organism evidence="8 9">
    <name type="scientific">Pangasianodon hypophthalmus</name>
    <name type="common">Striped catfish</name>
    <name type="synonym">Helicophagus hypophthalmus</name>
    <dbReference type="NCBI Taxonomy" id="310915"/>
    <lineage>
        <taxon>Eukaryota</taxon>
        <taxon>Metazoa</taxon>
        <taxon>Chordata</taxon>
        <taxon>Craniata</taxon>
        <taxon>Vertebrata</taxon>
        <taxon>Euteleostomi</taxon>
        <taxon>Actinopterygii</taxon>
        <taxon>Neopterygii</taxon>
        <taxon>Teleostei</taxon>
        <taxon>Ostariophysi</taxon>
        <taxon>Siluriformes</taxon>
        <taxon>Pangasiidae</taxon>
        <taxon>Pangasianodon</taxon>
    </lineage>
</organism>
<feature type="coiled-coil region" evidence="5">
    <location>
        <begin position="799"/>
        <end position="862"/>
    </location>
</feature>
<dbReference type="FunFam" id="1.20.58.2220:FF:000005">
    <property type="entry name" value="Formin 1"/>
    <property type="match status" value="1"/>
</dbReference>
<keyword evidence="4" id="KW-0539">Nucleus</keyword>
<proteinExistence type="inferred from homology"/>
<evidence type="ECO:0000256" key="4">
    <source>
        <dbReference type="ARBA" id="ARBA00023242"/>
    </source>
</evidence>